<proteinExistence type="predicted"/>
<gene>
    <name evidence="1" type="ORF">ACFFGH_26060</name>
</gene>
<reference evidence="1 2" key="1">
    <citation type="submission" date="2024-09" db="EMBL/GenBank/DDBJ databases">
        <authorList>
            <person name="Sun Q."/>
            <person name="Mori K."/>
        </authorList>
    </citation>
    <scope>NUCLEOTIDE SEQUENCE [LARGE SCALE GENOMIC DNA]</scope>
    <source>
        <strain evidence="1 2">KCTC 23076</strain>
    </source>
</reference>
<sequence>MIDAVFREVVLPSHIDEWETVLRKEFLLLRGMPKKHAWANGVMDSAATSG</sequence>
<protein>
    <submittedName>
        <fullName evidence="1">Uncharacterized protein</fullName>
    </submittedName>
</protein>
<dbReference type="Proteomes" id="UP001589896">
    <property type="component" value="Unassembled WGS sequence"/>
</dbReference>
<keyword evidence="2" id="KW-1185">Reference proteome</keyword>
<evidence type="ECO:0000313" key="1">
    <source>
        <dbReference type="EMBL" id="MFC0681311.1"/>
    </source>
</evidence>
<organism evidence="1 2">
    <name type="scientific">Lysobacter korlensis</name>
    <dbReference type="NCBI Taxonomy" id="553636"/>
    <lineage>
        <taxon>Bacteria</taxon>
        <taxon>Pseudomonadati</taxon>
        <taxon>Pseudomonadota</taxon>
        <taxon>Gammaproteobacteria</taxon>
        <taxon>Lysobacterales</taxon>
        <taxon>Lysobacteraceae</taxon>
        <taxon>Lysobacter</taxon>
    </lineage>
</organism>
<dbReference type="RefSeq" id="WP_386673810.1">
    <property type="nucleotide sequence ID" value="NZ_JBHLTG010000007.1"/>
</dbReference>
<name>A0ABV6RWF5_9GAMM</name>
<comment type="caution">
    <text evidence="1">The sequence shown here is derived from an EMBL/GenBank/DDBJ whole genome shotgun (WGS) entry which is preliminary data.</text>
</comment>
<evidence type="ECO:0000313" key="2">
    <source>
        <dbReference type="Proteomes" id="UP001589896"/>
    </source>
</evidence>
<accession>A0ABV6RWF5</accession>
<dbReference type="EMBL" id="JBHLTG010000007">
    <property type="protein sequence ID" value="MFC0681311.1"/>
    <property type="molecule type" value="Genomic_DNA"/>
</dbReference>